<keyword evidence="2" id="KW-1185">Reference proteome</keyword>
<dbReference type="Proteomes" id="UP000626242">
    <property type="component" value="Unassembled WGS sequence"/>
</dbReference>
<comment type="caution">
    <text evidence="1">The sequence shown here is derived from an EMBL/GenBank/DDBJ whole genome shotgun (WGS) entry which is preliminary data.</text>
</comment>
<name>A0ABR8WQ37_9FLAO</name>
<dbReference type="EMBL" id="JACSPS010000012">
    <property type="protein sequence ID" value="MBD8019134.1"/>
    <property type="molecule type" value="Genomic_DNA"/>
</dbReference>
<evidence type="ECO:0008006" key="3">
    <source>
        <dbReference type="Google" id="ProtNLM"/>
    </source>
</evidence>
<evidence type="ECO:0000313" key="2">
    <source>
        <dbReference type="Proteomes" id="UP000626242"/>
    </source>
</evidence>
<evidence type="ECO:0000313" key="1">
    <source>
        <dbReference type="EMBL" id="MBD8019134.1"/>
    </source>
</evidence>
<gene>
    <name evidence="1" type="ORF">H9628_11715</name>
</gene>
<proteinExistence type="predicted"/>
<accession>A0ABR8WQ37</accession>
<sequence>MKKSTFLILTILLNYSCSKKHEEHGNKLEKKAEIYMTKELQKNDEYKKLNSIKVFKIDTLTEKSQAEYYYNYLYSKVETFIETGTNYSNVAKLEVEKSNYGDVSDKNIAKNNLELSYKYVDSAEIFEQKRQYLSQVHHKFDSLTPKFLEVSFAMDIETKNRSIIKDTAFLLFDLNSNIIDNKTFIQTIENKLNIKRDSR</sequence>
<reference evidence="1 2" key="1">
    <citation type="submission" date="2020-08" db="EMBL/GenBank/DDBJ databases">
        <title>A Genomic Blueprint of the Chicken Gut Microbiome.</title>
        <authorList>
            <person name="Gilroy R."/>
            <person name="Ravi A."/>
            <person name="Getino M."/>
            <person name="Pursley I."/>
            <person name="Horton D.L."/>
            <person name="Alikhan N.-F."/>
            <person name="Baker D."/>
            <person name="Gharbi K."/>
            <person name="Hall N."/>
            <person name="Watson M."/>
            <person name="Adriaenssens E.M."/>
            <person name="Foster-Nyarko E."/>
            <person name="Jarju S."/>
            <person name="Secka A."/>
            <person name="Antonio M."/>
            <person name="Oren A."/>
            <person name="Chaudhuri R."/>
            <person name="La Ragione R.M."/>
            <person name="Hildebrand F."/>
            <person name="Pallen M.J."/>
        </authorList>
    </citation>
    <scope>NUCLEOTIDE SEQUENCE [LARGE SCALE GENOMIC DNA]</scope>
    <source>
        <strain evidence="1 2">Sa1CVA4</strain>
    </source>
</reference>
<protein>
    <recommendedName>
        <fullName evidence="3">Gliding motility-associated protein GldM N-terminal domain-containing protein</fullName>
    </recommendedName>
</protein>
<organism evidence="1 2">
    <name type="scientific">Kaistella pullorum</name>
    <dbReference type="NCBI Taxonomy" id="2763074"/>
    <lineage>
        <taxon>Bacteria</taxon>
        <taxon>Pseudomonadati</taxon>
        <taxon>Bacteroidota</taxon>
        <taxon>Flavobacteriia</taxon>
        <taxon>Flavobacteriales</taxon>
        <taxon>Weeksellaceae</taxon>
        <taxon>Chryseobacterium group</taxon>
        <taxon>Kaistella</taxon>
    </lineage>
</organism>